<comment type="caution">
    <text evidence="5">The sequence shown here is derived from an EMBL/GenBank/DDBJ whole genome shotgun (WGS) entry which is preliminary data.</text>
</comment>
<dbReference type="SUPFAM" id="SSF46785">
    <property type="entry name" value="Winged helix' DNA-binding domain"/>
    <property type="match status" value="1"/>
</dbReference>
<keyword evidence="2 5" id="KW-0238">DNA-binding</keyword>
<keyword evidence="1" id="KW-0805">Transcription regulation</keyword>
<dbReference type="InterPro" id="IPR023187">
    <property type="entry name" value="Tscrpt_reg_MarR-type_CS"/>
</dbReference>
<organism evidence="5 6">
    <name type="scientific">Cellulomonas oligotrophica</name>
    <dbReference type="NCBI Taxonomy" id="931536"/>
    <lineage>
        <taxon>Bacteria</taxon>
        <taxon>Bacillati</taxon>
        <taxon>Actinomycetota</taxon>
        <taxon>Actinomycetes</taxon>
        <taxon>Micrococcales</taxon>
        <taxon>Cellulomonadaceae</taxon>
        <taxon>Cellulomonas</taxon>
    </lineage>
</organism>
<evidence type="ECO:0000313" key="6">
    <source>
        <dbReference type="Proteomes" id="UP000577956"/>
    </source>
</evidence>
<sequence length="144" mass="15581">MATSDLQLFTTLVRYETRLWNQLDAQLRAEGLVPLPTLMTLDVVRQHAGSCRVQEIRQDLGITVGAASKVVDRLERDGHVVRTPHPHDRRSSLVELTRTGAQARSAGLSTLEGMLAAHLAGEPGLDAAGALLSRLLSRLDDAPA</sequence>
<protein>
    <submittedName>
        <fullName evidence="5">DNA-binding MarR family transcriptional regulator</fullName>
    </submittedName>
</protein>
<evidence type="ECO:0000256" key="1">
    <source>
        <dbReference type="ARBA" id="ARBA00023015"/>
    </source>
</evidence>
<reference evidence="5 6" key="1">
    <citation type="submission" date="2020-07" db="EMBL/GenBank/DDBJ databases">
        <title>Sequencing the genomes of 1000 actinobacteria strains.</title>
        <authorList>
            <person name="Klenk H.-P."/>
        </authorList>
    </citation>
    <scope>NUCLEOTIDE SEQUENCE [LARGE SCALE GENOMIC DNA]</scope>
    <source>
        <strain evidence="5 6">DSM 24482</strain>
    </source>
</reference>
<gene>
    <name evidence="5" type="ORF">BKA21_002032</name>
</gene>
<dbReference type="InterPro" id="IPR036390">
    <property type="entry name" value="WH_DNA-bd_sf"/>
</dbReference>
<dbReference type="InterPro" id="IPR036388">
    <property type="entry name" value="WH-like_DNA-bd_sf"/>
</dbReference>
<accession>A0A7Y9FFP0</accession>
<dbReference type="PANTHER" id="PTHR33164:SF94">
    <property type="entry name" value="TRANSCRIPTIONAL REGULATORY PROTEIN-RELATED"/>
    <property type="match status" value="1"/>
</dbReference>
<dbReference type="EMBL" id="JACCBK010000001">
    <property type="protein sequence ID" value="NYD86483.1"/>
    <property type="molecule type" value="Genomic_DNA"/>
</dbReference>
<dbReference type="GO" id="GO:0003700">
    <property type="term" value="F:DNA-binding transcription factor activity"/>
    <property type="evidence" value="ECO:0007669"/>
    <property type="project" value="InterPro"/>
</dbReference>
<dbReference type="Gene3D" id="1.10.10.10">
    <property type="entry name" value="Winged helix-like DNA-binding domain superfamily/Winged helix DNA-binding domain"/>
    <property type="match status" value="1"/>
</dbReference>
<dbReference type="Proteomes" id="UP000577956">
    <property type="component" value="Unassembled WGS sequence"/>
</dbReference>
<dbReference type="InterPro" id="IPR039422">
    <property type="entry name" value="MarR/SlyA-like"/>
</dbReference>
<dbReference type="AlphaFoldDB" id="A0A7Y9FFP0"/>
<name>A0A7Y9FFP0_9CELL</name>
<evidence type="ECO:0000256" key="2">
    <source>
        <dbReference type="ARBA" id="ARBA00023125"/>
    </source>
</evidence>
<evidence type="ECO:0000259" key="4">
    <source>
        <dbReference type="PROSITE" id="PS50995"/>
    </source>
</evidence>
<evidence type="ECO:0000313" key="5">
    <source>
        <dbReference type="EMBL" id="NYD86483.1"/>
    </source>
</evidence>
<dbReference type="PROSITE" id="PS50995">
    <property type="entry name" value="HTH_MARR_2"/>
    <property type="match status" value="1"/>
</dbReference>
<dbReference type="PROSITE" id="PS01117">
    <property type="entry name" value="HTH_MARR_1"/>
    <property type="match status" value="1"/>
</dbReference>
<dbReference type="InterPro" id="IPR000835">
    <property type="entry name" value="HTH_MarR-typ"/>
</dbReference>
<keyword evidence="3" id="KW-0804">Transcription</keyword>
<feature type="domain" description="HTH marR-type" evidence="4">
    <location>
        <begin position="5"/>
        <end position="141"/>
    </location>
</feature>
<dbReference type="Pfam" id="PF12802">
    <property type="entry name" value="MarR_2"/>
    <property type="match status" value="1"/>
</dbReference>
<dbReference type="SMART" id="SM00347">
    <property type="entry name" value="HTH_MARR"/>
    <property type="match status" value="1"/>
</dbReference>
<evidence type="ECO:0000256" key="3">
    <source>
        <dbReference type="ARBA" id="ARBA00023163"/>
    </source>
</evidence>
<dbReference type="GO" id="GO:0003677">
    <property type="term" value="F:DNA binding"/>
    <property type="evidence" value="ECO:0007669"/>
    <property type="project" value="UniProtKB-KW"/>
</dbReference>
<proteinExistence type="predicted"/>
<dbReference type="GO" id="GO:0006950">
    <property type="term" value="P:response to stress"/>
    <property type="evidence" value="ECO:0007669"/>
    <property type="project" value="TreeGrafter"/>
</dbReference>
<dbReference type="PANTHER" id="PTHR33164">
    <property type="entry name" value="TRANSCRIPTIONAL REGULATOR, MARR FAMILY"/>
    <property type="match status" value="1"/>
</dbReference>
<dbReference type="RefSeq" id="WP_179625351.1">
    <property type="nucleotide sequence ID" value="NZ_BAABFI010000001.1"/>
</dbReference>